<dbReference type="EMBL" id="JBHILM010000010">
    <property type="protein sequence ID" value="MFB5681388.1"/>
    <property type="molecule type" value="Genomic_DNA"/>
</dbReference>
<gene>
    <name evidence="1" type="ORF">ACE3NQ_10740</name>
</gene>
<evidence type="ECO:0000313" key="2">
    <source>
        <dbReference type="Proteomes" id="UP001580407"/>
    </source>
</evidence>
<organism evidence="1 2">
    <name type="scientific">Paenibacillus terreus</name>
    <dbReference type="NCBI Taxonomy" id="1387834"/>
    <lineage>
        <taxon>Bacteria</taxon>
        <taxon>Bacillati</taxon>
        <taxon>Bacillota</taxon>
        <taxon>Bacilli</taxon>
        <taxon>Bacillales</taxon>
        <taxon>Paenibacillaceae</taxon>
        <taxon>Paenibacillus</taxon>
    </lineage>
</organism>
<keyword evidence="2" id="KW-1185">Reference proteome</keyword>
<evidence type="ECO:0000313" key="1">
    <source>
        <dbReference type="EMBL" id="MFB5681388.1"/>
    </source>
</evidence>
<reference evidence="1 2" key="1">
    <citation type="submission" date="2024-09" db="EMBL/GenBank/DDBJ databases">
        <authorList>
            <person name="Ruan L."/>
        </authorList>
    </citation>
    <scope>NUCLEOTIDE SEQUENCE [LARGE SCALE GENOMIC DNA]</scope>
    <source>
        <strain evidence="1 2">D33</strain>
    </source>
</reference>
<proteinExistence type="predicted"/>
<sequence length="346" mass="38160">MKIGEARRAAVDWVVRHARSAEGYMGAYYSGSTVGLSDELELPAFSDVDIVVVTALTEPPLKPGKLVHCGVLLEVTYLSMQQIAVAEEVLSSYHLAGSFRLDTIIDDPSGRLRALQSRVALGFNDMYWVRKRCENVMKKIEGGLGSIDISAPLHDLATSWLFPTGVTTHVILVAALRNPTVRLRYSAARNVLVQYSLEQHYPRFLDQLGCTGMSPQQVEAHLIELEKTFDAAAGVAKTPFFFSSDITASARPVVIDGSRELIRTGYHREAVFWMAATFARCHKIMAADAPSGLQQALAPSFEAMLSDLGITAREDFSRRAEETIHFLPHLWEVAETILAANPDIKK</sequence>
<dbReference type="RefSeq" id="WP_375525180.1">
    <property type="nucleotide sequence ID" value="NZ_JBHILM010000010.1"/>
</dbReference>
<name>A0ABV5B6S4_9BACL</name>
<evidence type="ECO:0008006" key="3">
    <source>
        <dbReference type="Google" id="ProtNLM"/>
    </source>
</evidence>
<dbReference type="Proteomes" id="UP001580407">
    <property type="component" value="Unassembled WGS sequence"/>
</dbReference>
<protein>
    <recommendedName>
        <fullName evidence="3">Nucleotidyltransferase domain-containing protein</fullName>
    </recommendedName>
</protein>
<comment type="caution">
    <text evidence="1">The sequence shown here is derived from an EMBL/GenBank/DDBJ whole genome shotgun (WGS) entry which is preliminary data.</text>
</comment>
<accession>A0ABV5B6S4</accession>